<dbReference type="Gene3D" id="4.10.1060.10">
    <property type="entry name" value="Zinc finger, RanBP2-type"/>
    <property type="match status" value="3"/>
</dbReference>
<dbReference type="IntAct" id="A0A1D6KJ69">
    <property type="interactions" value="4"/>
</dbReference>
<dbReference type="STRING" id="4577.A0A1D6KJ69"/>
<dbReference type="SMR" id="A0A1D6KJ69"/>
<dbReference type="InterPro" id="IPR036443">
    <property type="entry name" value="Znf_RanBP2_sf"/>
</dbReference>
<keyword evidence="2" id="KW-0863">Zinc-finger</keyword>
<dbReference type="SMART" id="SM00547">
    <property type="entry name" value="ZnF_RBZ"/>
    <property type="match status" value="3"/>
</dbReference>
<keyword evidence="3" id="KW-0862">Zinc</keyword>
<gene>
    <name evidence="6" type="ORF">ZEAMMB73_Zm00001d031502</name>
</gene>
<feature type="domain" description="RanBP2-type" evidence="5">
    <location>
        <begin position="222"/>
        <end position="248"/>
    </location>
</feature>
<dbReference type="SUPFAM" id="SSF90209">
    <property type="entry name" value="Ran binding protein zinc finger-like"/>
    <property type="match status" value="3"/>
</dbReference>
<dbReference type="ExpressionAtlas" id="A0A1D6KJ69">
    <property type="expression patterns" value="baseline and differential"/>
</dbReference>
<dbReference type="InParanoid" id="A0A1D6KJ69"/>
<evidence type="ECO:0000256" key="3">
    <source>
        <dbReference type="ARBA" id="ARBA00022833"/>
    </source>
</evidence>
<dbReference type="Pfam" id="PF00641">
    <property type="entry name" value="Zn_ribbon_RanBP"/>
    <property type="match status" value="2"/>
</dbReference>
<dbReference type="EMBL" id="CM007647">
    <property type="protein sequence ID" value="ONM02992.1"/>
    <property type="molecule type" value="Genomic_DNA"/>
</dbReference>
<proteinExistence type="predicted"/>
<dbReference type="GO" id="GO:0008270">
    <property type="term" value="F:zinc ion binding"/>
    <property type="evidence" value="ECO:0007669"/>
    <property type="project" value="UniProtKB-KW"/>
</dbReference>
<evidence type="ECO:0000259" key="5">
    <source>
        <dbReference type="SMART" id="SM00547"/>
    </source>
</evidence>
<feature type="compositionally biased region" description="Basic and acidic residues" evidence="4">
    <location>
        <begin position="47"/>
        <end position="56"/>
    </location>
</feature>
<evidence type="ECO:0000256" key="2">
    <source>
        <dbReference type="ARBA" id="ARBA00022771"/>
    </source>
</evidence>
<dbReference type="FunCoup" id="A0A1D6KJ69">
    <property type="interactions" value="2854"/>
</dbReference>
<protein>
    <submittedName>
        <fullName evidence="6">RanBP2-type zinc finger protein</fullName>
    </submittedName>
</protein>
<organism evidence="6">
    <name type="scientific">Zea mays</name>
    <name type="common">Maize</name>
    <dbReference type="NCBI Taxonomy" id="4577"/>
    <lineage>
        <taxon>Eukaryota</taxon>
        <taxon>Viridiplantae</taxon>
        <taxon>Streptophyta</taxon>
        <taxon>Embryophyta</taxon>
        <taxon>Tracheophyta</taxon>
        <taxon>Spermatophyta</taxon>
        <taxon>Magnoliopsida</taxon>
        <taxon>Liliopsida</taxon>
        <taxon>Poales</taxon>
        <taxon>Poaceae</taxon>
        <taxon>PACMAD clade</taxon>
        <taxon>Panicoideae</taxon>
        <taxon>Andropogonodae</taxon>
        <taxon>Andropogoneae</taxon>
        <taxon>Tripsacinae</taxon>
        <taxon>Zea</taxon>
    </lineage>
</organism>
<dbReference type="InterPro" id="IPR001876">
    <property type="entry name" value="Znf_RanBP2"/>
</dbReference>
<accession>A0A1D6KJ69</accession>
<dbReference type="PANTHER" id="PTHR12999:SF24">
    <property type="entry name" value="RANBP2-TYPE DOMAIN-CONTAINING PROTEIN"/>
    <property type="match status" value="1"/>
</dbReference>
<sequence length="373" mass="40194">MLLAAPLARRRHHRFTFSYVFSGTAPISSFSSIPPVDRRSQSAGKRARTDGSRREDDWVCPSCKNVNFAFRTTCNMRSCNQSRPADHTKAMQTPPHYPTSGGYMGPGTPPSMYLGGGAPPYGSSMFNGPAVTRYGIPQFPGGSAYSYGYGGPIPMGSPYGPMQIAGPTPYSGGTMMTAGGMYGIPMDRYGPIPAGPGPMGTRAGSYSDEGSQKKPAGAGRDNDWECPNCHNINFGFRTVCNMRKCNTPRPANQGSKSDGLRGSKAKMPEGSWKCEQCNNINYPFRTKCNRPQCGAEKPSQTNNVNGSATDQDNQVCVSEPSFLPCNITKLLSKLRLLHEFQDSSEQTDLPCPTAGSPTLRMSALSELQNSLSN</sequence>
<feature type="domain" description="RanBP2-type" evidence="5">
    <location>
        <begin position="56"/>
        <end position="82"/>
    </location>
</feature>
<evidence type="ECO:0000256" key="1">
    <source>
        <dbReference type="ARBA" id="ARBA00022723"/>
    </source>
</evidence>
<keyword evidence="1" id="KW-0479">Metal-binding</keyword>
<name>A0A1D6KJ69_MAIZE</name>
<evidence type="ECO:0000256" key="4">
    <source>
        <dbReference type="SAM" id="MobiDB-lite"/>
    </source>
</evidence>
<feature type="region of interest" description="Disordered" evidence="4">
    <location>
        <begin position="193"/>
        <end position="220"/>
    </location>
</feature>
<feature type="domain" description="RanBP2-type" evidence="5">
    <location>
        <begin position="270"/>
        <end position="296"/>
    </location>
</feature>
<reference evidence="6" key="1">
    <citation type="submission" date="2015-12" db="EMBL/GenBank/DDBJ databases">
        <title>Update maize B73 reference genome by single molecule sequencing technologies.</title>
        <authorList>
            <consortium name="Maize Genome Sequencing Project"/>
            <person name="Ware D."/>
        </authorList>
    </citation>
    <scope>NUCLEOTIDE SEQUENCE [LARGE SCALE GENOMIC DNA]</scope>
    <source>
        <tissue evidence="6">Seedling</tissue>
    </source>
</reference>
<evidence type="ECO:0000313" key="6">
    <source>
        <dbReference type="EMBL" id="ONM02992.1"/>
    </source>
</evidence>
<dbReference type="PANTHER" id="PTHR12999">
    <property type="entry name" value="ZINC FINGER RAN-BINDING DOMAIN-CONTAINING PROTEIN 2 ZRANB2-RELATED"/>
    <property type="match status" value="1"/>
</dbReference>
<dbReference type="AlphaFoldDB" id="A0A1D6KJ69"/>
<feature type="region of interest" description="Disordered" evidence="4">
    <location>
        <begin position="30"/>
        <end position="56"/>
    </location>
</feature>